<reference evidence="9 10" key="1">
    <citation type="submission" date="2020-04" db="EMBL/GenBank/DDBJ databases">
        <title>MicrobeNet Type strains.</title>
        <authorList>
            <person name="Nicholson A.C."/>
        </authorList>
    </citation>
    <scope>NUCLEOTIDE SEQUENCE [LARGE SCALE GENOMIC DNA]</scope>
    <source>
        <strain evidence="9 10">ATCC 23612</strain>
    </source>
</reference>
<feature type="domain" description="SSD" evidence="8">
    <location>
        <begin position="579"/>
        <end position="703"/>
    </location>
</feature>
<evidence type="ECO:0000256" key="5">
    <source>
        <dbReference type="ARBA" id="ARBA00022989"/>
    </source>
</evidence>
<comment type="similarity">
    <text evidence="2">Belongs to the resistance-nodulation-cell division (RND) (TC 2.A.6) family. MmpL subfamily.</text>
</comment>
<comment type="caution">
    <text evidence="9">The sequence shown here is derived from an EMBL/GenBank/DDBJ whole genome shotgun (WGS) entry which is preliminary data.</text>
</comment>
<organism evidence="9 10">
    <name type="scientific">Nocardiopsis alborubida</name>
    <dbReference type="NCBI Taxonomy" id="146802"/>
    <lineage>
        <taxon>Bacteria</taxon>
        <taxon>Bacillati</taxon>
        <taxon>Actinomycetota</taxon>
        <taxon>Actinomycetes</taxon>
        <taxon>Streptosporangiales</taxon>
        <taxon>Nocardiopsidaceae</taxon>
        <taxon>Nocardiopsis</taxon>
    </lineage>
</organism>
<protein>
    <submittedName>
        <fullName evidence="9">MMPL family transporter</fullName>
    </submittedName>
</protein>
<feature type="transmembrane region" description="Helical" evidence="7">
    <location>
        <begin position="546"/>
        <end position="565"/>
    </location>
</feature>
<dbReference type="PANTHER" id="PTHR33406">
    <property type="entry name" value="MEMBRANE PROTEIN MJ1562-RELATED"/>
    <property type="match status" value="1"/>
</dbReference>
<evidence type="ECO:0000259" key="8">
    <source>
        <dbReference type="PROSITE" id="PS50156"/>
    </source>
</evidence>
<keyword evidence="6 7" id="KW-0472">Membrane</keyword>
<dbReference type="InterPro" id="IPR050545">
    <property type="entry name" value="Mycobact_MmpL"/>
</dbReference>
<feature type="transmembrane region" description="Helical" evidence="7">
    <location>
        <begin position="674"/>
        <end position="693"/>
    </location>
</feature>
<feature type="domain" description="SSD" evidence="8">
    <location>
        <begin position="215"/>
        <end position="345"/>
    </location>
</feature>
<evidence type="ECO:0000256" key="2">
    <source>
        <dbReference type="ARBA" id="ARBA00010157"/>
    </source>
</evidence>
<evidence type="ECO:0000313" key="9">
    <source>
        <dbReference type="EMBL" id="NKY96944.1"/>
    </source>
</evidence>
<feature type="transmembrane region" description="Helical" evidence="7">
    <location>
        <begin position="291"/>
        <end position="312"/>
    </location>
</feature>
<dbReference type="AlphaFoldDB" id="A0A7X6M9P1"/>
<keyword evidence="10" id="KW-1185">Reference proteome</keyword>
<comment type="subcellular location">
    <subcellularLocation>
        <location evidence="1">Cell membrane</location>
        <topology evidence="1">Multi-pass membrane protein</topology>
    </subcellularLocation>
</comment>
<evidence type="ECO:0000256" key="4">
    <source>
        <dbReference type="ARBA" id="ARBA00022692"/>
    </source>
</evidence>
<dbReference type="Gene3D" id="1.20.1640.10">
    <property type="entry name" value="Multidrug efflux transporter AcrB transmembrane domain"/>
    <property type="match status" value="2"/>
</dbReference>
<sequence>MDKDNGRPPARRSRWWIGAALLVALVWLVGAGPLGMFLGRLGEVQTNDPGAFLPVGAESTEVGEIAEGFDREEAVPAIVVYSREDSGDGGDAGSNDALGEGELADIAAVAERVGGEPWVSGSVVGPFPGTEDPSVAQFVVPLDSAADTGDAVEDLRAVLADDPVAGLRAQVTGPAGFAADLVAAFGGIDSTLLIVAVTAVLVILVAVYRSPLLPVLVVLACLLALGLSGALVYLAADTGLVSLNGQSQGILFILVVGACTDYALLLVARYREELVVRERVPEAVTAAVRGVTGPVLASGGTVILGLLCLLAADLASTRSLGPVVAVGVVAALLSAMTFLPAVLALCGRAAFWPVAPHSGGRTDGTLDEVVDSHRFWGRLATAVSRRPRLYWIATTAVLAAAAVFAPQFDAGGTGQAEVFRTEVEAVDAQEALDRGFGSDASAAPALVVADADHLDEVVRAAERLPVVDGAAPVTEPGPPGADLPPLVEDGRVLVEVVLTVGPESAEAVDAVRDLRAGLDAVEGADAMVGGVSATDLDTLDTAQRDFTVVVPLVLVVVFLVLIPLLRSLVAPLLLMAVNVLSFAAALGVGTLLFEHVLGLPGADPVVPLFAFVFLVALGIDYSIFLMSRAREETLLHGHREGVLRALTVTGGVITSAGVVLAVTFAALAVIPLLFLLQLAFLVAFGVLVDALLVRTVLVPALSLDVGSRVWWPGRAGRAPKRAEEREPARRA</sequence>
<dbReference type="InterPro" id="IPR004869">
    <property type="entry name" value="MMPL_dom"/>
</dbReference>
<name>A0A7X6M9P1_9ACTN</name>
<feature type="transmembrane region" description="Helical" evidence="7">
    <location>
        <begin position="645"/>
        <end position="668"/>
    </location>
</feature>
<dbReference type="PANTHER" id="PTHR33406:SF6">
    <property type="entry name" value="MEMBRANE PROTEIN YDGH-RELATED"/>
    <property type="match status" value="1"/>
</dbReference>
<dbReference type="RefSeq" id="WP_061079845.1">
    <property type="nucleotide sequence ID" value="NZ_JAAXPG010000003.1"/>
</dbReference>
<feature type="transmembrane region" description="Helical" evidence="7">
    <location>
        <begin position="572"/>
        <end position="593"/>
    </location>
</feature>
<keyword evidence="4 7" id="KW-0812">Transmembrane</keyword>
<dbReference type="Pfam" id="PF03176">
    <property type="entry name" value="MMPL"/>
    <property type="match status" value="2"/>
</dbReference>
<dbReference type="Proteomes" id="UP000553209">
    <property type="component" value="Unassembled WGS sequence"/>
</dbReference>
<dbReference type="SUPFAM" id="SSF82866">
    <property type="entry name" value="Multidrug efflux transporter AcrB transmembrane domain"/>
    <property type="match status" value="2"/>
</dbReference>
<dbReference type="EMBL" id="JAAXPG010000003">
    <property type="protein sequence ID" value="NKY96944.1"/>
    <property type="molecule type" value="Genomic_DNA"/>
</dbReference>
<accession>A0A7X6M9P1</accession>
<feature type="transmembrane region" description="Helical" evidence="7">
    <location>
        <begin position="248"/>
        <end position="270"/>
    </location>
</feature>
<dbReference type="GO" id="GO:0005886">
    <property type="term" value="C:plasma membrane"/>
    <property type="evidence" value="ECO:0007669"/>
    <property type="project" value="UniProtKB-SubCell"/>
</dbReference>
<feature type="transmembrane region" description="Helical" evidence="7">
    <location>
        <begin position="324"/>
        <end position="346"/>
    </location>
</feature>
<evidence type="ECO:0000256" key="3">
    <source>
        <dbReference type="ARBA" id="ARBA00022475"/>
    </source>
</evidence>
<dbReference type="PROSITE" id="PS50156">
    <property type="entry name" value="SSD"/>
    <property type="match status" value="2"/>
</dbReference>
<gene>
    <name evidence="9" type="ORF">HGB44_04515</name>
</gene>
<feature type="transmembrane region" description="Helical" evidence="7">
    <location>
        <begin position="215"/>
        <end position="236"/>
    </location>
</feature>
<keyword evidence="3" id="KW-1003">Cell membrane</keyword>
<feature type="transmembrane region" description="Helical" evidence="7">
    <location>
        <begin position="389"/>
        <end position="408"/>
    </location>
</feature>
<evidence type="ECO:0000256" key="6">
    <source>
        <dbReference type="ARBA" id="ARBA00023136"/>
    </source>
</evidence>
<dbReference type="InterPro" id="IPR000731">
    <property type="entry name" value="SSD"/>
</dbReference>
<keyword evidence="5 7" id="KW-1133">Transmembrane helix</keyword>
<feature type="transmembrane region" description="Helical" evidence="7">
    <location>
        <begin position="190"/>
        <end position="208"/>
    </location>
</feature>
<proteinExistence type="inferred from homology"/>
<evidence type="ECO:0000313" key="10">
    <source>
        <dbReference type="Proteomes" id="UP000553209"/>
    </source>
</evidence>
<evidence type="ECO:0000256" key="1">
    <source>
        <dbReference type="ARBA" id="ARBA00004651"/>
    </source>
</evidence>
<feature type="transmembrane region" description="Helical" evidence="7">
    <location>
        <begin position="605"/>
        <end position="624"/>
    </location>
</feature>
<evidence type="ECO:0000256" key="7">
    <source>
        <dbReference type="SAM" id="Phobius"/>
    </source>
</evidence>